<dbReference type="SUPFAM" id="SSF75217">
    <property type="entry name" value="alpha/beta knot"/>
    <property type="match status" value="1"/>
</dbReference>
<dbReference type="SUPFAM" id="SSF88697">
    <property type="entry name" value="PUA domain-like"/>
    <property type="match status" value="1"/>
</dbReference>
<evidence type="ECO:0000256" key="8">
    <source>
        <dbReference type="ARBA" id="ARBA00022679"/>
    </source>
</evidence>
<dbReference type="NCBIfam" id="NF008693">
    <property type="entry name" value="PRK11713.2-3"/>
    <property type="match status" value="1"/>
</dbReference>
<comment type="subcellular location">
    <subcellularLocation>
        <location evidence="1 12">Cytoplasm</location>
    </subcellularLocation>
</comment>
<feature type="domain" description="Ribosomal RNA small subunit methyltransferase E PUA-like" evidence="14">
    <location>
        <begin position="25"/>
        <end position="58"/>
    </location>
</feature>
<accession>A0A917BHX7</accession>
<evidence type="ECO:0000256" key="1">
    <source>
        <dbReference type="ARBA" id="ARBA00004496"/>
    </source>
</evidence>
<comment type="function">
    <text evidence="10 12">Specifically methylates the N3 position of the uracil ring of uridine 1498 (m3U1498) in 16S rRNA. Acts on the fully assembled 30S ribosomal subunit.</text>
</comment>
<dbReference type="GO" id="GO:0005737">
    <property type="term" value="C:cytoplasm"/>
    <property type="evidence" value="ECO:0007669"/>
    <property type="project" value="UniProtKB-SubCell"/>
</dbReference>
<organism evidence="15 16">
    <name type="scientific">Subtercola lobariae</name>
    <dbReference type="NCBI Taxonomy" id="1588641"/>
    <lineage>
        <taxon>Bacteria</taxon>
        <taxon>Bacillati</taxon>
        <taxon>Actinomycetota</taxon>
        <taxon>Actinomycetes</taxon>
        <taxon>Micrococcales</taxon>
        <taxon>Microbacteriaceae</taxon>
        <taxon>Subtercola</taxon>
    </lineage>
</organism>
<keyword evidence="5 12" id="KW-0963">Cytoplasm</keyword>
<comment type="similarity">
    <text evidence="2 12">Belongs to the RNA methyltransferase RsmE family.</text>
</comment>
<evidence type="ECO:0000259" key="13">
    <source>
        <dbReference type="Pfam" id="PF04452"/>
    </source>
</evidence>
<dbReference type="InterPro" id="IPR046886">
    <property type="entry name" value="RsmE_MTase_dom"/>
</dbReference>
<sequence length="263" mass="27877">MSSLYLRDDLRDIPHDVSCVVSLHGDEQKHAVKVNRMRVGEETSIGDGRGLLVRGPVIAVSATVLSIAVTQVIDEPVPELTIWLVQALAKGDRDELAVQTATELGVNGVVPWAAERSVVRWAGDKVAKGVERWRTIVREATKQSIRAWVPEVAGLHSTKDLLALASSTCVLVLEPTAEVSLSDVDLSGVIQSEVAGAGVPQNADQTLPDIVLVVGPEGGISERELDDLTKAGATAVKLGEGILRTSTAGPAALVALNVLLKRW</sequence>
<dbReference type="GO" id="GO:0070042">
    <property type="term" value="F:rRNA (uridine-N3-)-methyltransferase activity"/>
    <property type="evidence" value="ECO:0007669"/>
    <property type="project" value="TreeGrafter"/>
</dbReference>
<evidence type="ECO:0000256" key="3">
    <source>
        <dbReference type="ARBA" id="ARBA00012328"/>
    </source>
</evidence>
<dbReference type="InterPro" id="IPR029026">
    <property type="entry name" value="tRNA_m1G_MTases_N"/>
</dbReference>
<comment type="caution">
    <text evidence="15">The sequence shown here is derived from an EMBL/GenBank/DDBJ whole genome shotgun (WGS) entry which is preliminary data.</text>
</comment>
<dbReference type="PIRSF" id="PIRSF015601">
    <property type="entry name" value="MTase_slr0722"/>
    <property type="match status" value="1"/>
</dbReference>
<evidence type="ECO:0000256" key="5">
    <source>
        <dbReference type="ARBA" id="ARBA00022490"/>
    </source>
</evidence>
<evidence type="ECO:0000259" key="14">
    <source>
        <dbReference type="Pfam" id="PF20260"/>
    </source>
</evidence>
<reference evidence="15 16" key="1">
    <citation type="journal article" date="2014" name="Int. J. Syst. Evol. Microbiol.">
        <title>Complete genome sequence of Corynebacterium casei LMG S-19264T (=DSM 44701T), isolated from a smear-ripened cheese.</title>
        <authorList>
            <consortium name="US DOE Joint Genome Institute (JGI-PGF)"/>
            <person name="Walter F."/>
            <person name="Albersmeier A."/>
            <person name="Kalinowski J."/>
            <person name="Ruckert C."/>
        </authorList>
    </citation>
    <scope>NUCLEOTIDE SEQUENCE [LARGE SCALE GENOMIC DNA]</scope>
    <source>
        <strain evidence="15 16">CGMCC 1.12976</strain>
    </source>
</reference>
<dbReference type="Gene3D" id="3.40.1280.10">
    <property type="match status" value="1"/>
</dbReference>
<keyword evidence="8 12" id="KW-0808">Transferase</keyword>
<protein>
    <recommendedName>
        <fullName evidence="4 12">Ribosomal RNA small subunit methyltransferase E</fullName>
        <ecNumber evidence="3 12">2.1.1.193</ecNumber>
    </recommendedName>
</protein>
<dbReference type="CDD" id="cd18084">
    <property type="entry name" value="RsmE-like"/>
    <property type="match status" value="1"/>
</dbReference>
<evidence type="ECO:0000256" key="12">
    <source>
        <dbReference type="PIRNR" id="PIRNR015601"/>
    </source>
</evidence>
<dbReference type="Gene3D" id="2.40.240.20">
    <property type="entry name" value="Hypothetical PUA domain-like, domain 1"/>
    <property type="match status" value="1"/>
</dbReference>
<proteinExistence type="inferred from homology"/>
<evidence type="ECO:0000256" key="2">
    <source>
        <dbReference type="ARBA" id="ARBA00005528"/>
    </source>
</evidence>
<dbReference type="InterPro" id="IPR006700">
    <property type="entry name" value="RsmE"/>
</dbReference>
<keyword evidence="16" id="KW-1185">Reference proteome</keyword>
<dbReference type="PANTHER" id="PTHR30027">
    <property type="entry name" value="RIBOSOMAL RNA SMALL SUBUNIT METHYLTRANSFERASE E"/>
    <property type="match status" value="1"/>
</dbReference>
<evidence type="ECO:0000256" key="9">
    <source>
        <dbReference type="ARBA" id="ARBA00022691"/>
    </source>
</evidence>
<dbReference type="RefSeq" id="WP_188681063.1">
    <property type="nucleotide sequence ID" value="NZ_BMGP01000008.1"/>
</dbReference>
<evidence type="ECO:0000256" key="7">
    <source>
        <dbReference type="ARBA" id="ARBA00022603"/>
    </source>
</evidence>
<evidence type="ECO:0000256" key="10">
    <source>
        <dbReference type="ARBA" id="ARBA00025699"/>
    </source>
</evidence>
<dbReference type="GO" id="GO:0070475">
    <property type="term" value="P:rRNA base methylation"/>
    <property type="evidence" value="ECO:0007669"/>
    <property type="project" value="TreeGrafter"/>
</dbReference>
<dbReference type="InterPro" id="IPR046887">
    <property type="entry name" value="RsmE_PUA-like"/>
</dbReference>
<name>A0A917BHX7_9MICO</name>
<evidence type="ECO:0000313" key="16">
    <source>
        <dbReference type="Proteomes" id="UP000598775"/>
    </source>
</evidence>
<gene>
    <name evidence="15" type="ORF">GCM10011399_36850</name>
</gene>
<keyword evidence="9 12" id="KW-0949">S-adenosyl-L-methionine</keyword>
<dbReference type="Pfam" id="PF20260">
    <property type="entry name" value="PUA_4"/>
    <property type="match status" value="1"/>
</dbReference>
<dbReference type="Pfam" id="PF04452">
    <property type="entry name" value="Methyltrans_RNA"/>
    <property type="match status" value="1"/>
</dbReference>
<dbReference type="InterPro" id="IPR029028">
    <property type="entry name" value="Alpha/beta_knot_MTases"/>
</dbReference>
<evidence type="ECO:0000256" key="4">
    <source>
        <dbReference type="ARBA" id="ARBA00013673"/>
    </source>
</evidence>
<evidence type="ECO:0000256" key="11">
    <source>
        <dbReference type="ARBA" id="ARBA00047944"/>
    </source>
</evidence>
<dbReference type="PANTHER" id="PTHR30027:SF3">
    <property type="entry name" value="16S RRNA (URACIL(1498)-N(3))-METHYLTRANSFERASE"/>
    <property type="match status" value="1"/>
</dbReference>
<dbReference type="EMBL" id="BMGP01000008">
    <property type="protein sequence ID" value="GGF40717.1"/>
    <property type="molecule type" value="Genomic_DNA"/>
</dbReference>
<keyword evidence="6 12" id="KW-0698">rRNA processing</keyword>
<dbReference type="Proteomes" id="UP000598775">
    <property type="component" value="Unassembled WGS sequence"/>
</dbReference>
<dbReference type="EC" id="2.1.1.193" evidence="3 12"/>
<dbReference type="AlphaFoldDB" id="A0A917BHX7"/>
<evidence type="ECO:0000256" key="6">
    <source>
        <dbReference type="ARBA" id="ARBA00022552"/>
    </source>
</evidence>
<keyword evidence="7 12" id="KW-0489">Methyltransferase</keyword>
<dbReference type="InterPro" id="IPR015947">
    <property type="entry name" value="PUA-like_sf"/>
</dbReference>
<comment type="catalytic activity">
    <reaction evidence="11 12">
        <text>uridine(1498) in 16S rRNA + S-adenosyl-L-methionine = N(3)-methyluridine(1498) in 16S rRNA + S-adenosyl-L-homocysteine + H(+)</text>
        <dbReference type="Rhea" id="RHEA:42920"/>
        <dbReference type="Rhea" id="RHEA-COMP:10283"/>
        <dbReference type="Rhea" id="RHEA-COMP:10284"/>
        <dbReference type="ChEBI" id="CHEBI:15378"/>
        <dbReference type="ChEBI" id="CHEBI:57856"/>
        <dbReference type="ChEBI" id="CHEBI:59789"/>
        <dbReference type="ChEBI" id="CHEBI:65315"/>
        <dbReference type="ChEBI" id="CHEBI:74502"/>
        <dbReference type="EC" id="2.1.1.193"/>
    </reaction>
</comment>
<feature type="domain" description="Ribosomal RNA small subunit methyltransferase E methyltransferase" evidence="13">
    <location>
        <begin position="80"/>
        <end position="256"/>
    </location>
</feature>
<evidence type="ECO:0000313" key="15">
    <source>
        <dbReference type="EMBL" id="GGF40717.1"/>
    </source>
</evidence>
<dbReference type="NCBIfam" id="TIGR00046">
    <property type="entry name" value="RsmE family RNA methyltransferase"/>
    <property type="match status" value="1"/>
</dbReference>